<feature type="transmembrane region" description="Helical" evidence="7">
    <location>
        <begin position="714"/>
        <end position="738"/>
    </location>
</feature>
<dbReference type="Pfam" id="PF08205">
    <property type="entry name" value="C2-set_2"/>
    <property type="match status" value="1"/>
</dbReference>
<evidence type="ECO:0000259" key="10">
    <source>
        <dbReference type="PROSITE" id="PS50853"/>
    </source>
</evidence>
<dbReference type="SMART" id="SM00409">
    <property type="entry name" value="IG"/>
    <property type="match status" value="4"/>
</dbReference>
<evidence type="ECO:0000256" key="7">
    <source>
        <dbReference type="SAM" id="Phobius"/>
    </source>
</evidence>
<feature type="domain" description="Ig-like" evidence="9">
    <location>
        <begin position="501"/>
        <end position="582"/>
    </location>
</feature>
<dbReference type="InterPro" id="IPR003598">
    <property type="entry name" value="Ig_sub2"/>
</dbReference>
<feature type="domain" description="Ig-like" evidence="9">
    <location>
        <begin position="297"/>
        <end position="394"/>
    </location>
</feature>
<evidence type="ECO:0000313" key="12">
    <source>
        <dbReference type="Proteomes" id="UP000820818"/>
    </source>
</evidence>
<dbReference type="SMART" id="SM00408">
    <property type="entry name" value="IGc2"/>
    <property type="match status" value="3"/>
</dbReference>
<evidence type="ECO:0000256" key="6">
    <source>
        <dbReference type="ARBA" id="ARBA00023157"/>
    </source>
</evidence>
<dbReference type="PANTHER" id="PTHR23278:SF19">
    <property type="entry name" value="OBSCURIN"/>
    <property type="match status" value="1"/>
</dbReference>
<dbReference type="Gene3D" id="2.60.40.10">
    <property type="entry name" value="Immunoglobulins"/>
    <property type="match status" value="5"/>
</dbReference>
<dbReference type="SUPFAM" id="SSF49265">
    <property type="entry name" value="Fibronectin type III"/>
    <property type="match status" value="1"/>
</dbReference>
<feature type="chain" id="PRO_5042255532" description="Sidestep protein" evidence="8">
    <location>
        <begin position="29"/>
        <end position="848"/>
    </location>
</feature>
<evidence type="ECO:0000256" key="1">
    <source>
        <dbReference type="ARBA" id="ARBA00004167"/>
    </source>
</evidence>
<evidence type="ECO:0000256" key="2">
    <source>
        <dbReference type="ARBA" id="ARBA00022692"/>
    </source>
</evidence>
<organism evidence="11 12">
    <name type="scientific">Daphnia sinensis</name>
    <dbReference type="NCBI Taxonomy" id="1820382"/>
    <lineage>
        <taxon>Eukaryota</taxon>
        <taxon>Metazoa</taxon>
        <taxon>Ecdysozoa</taxon>
        <taxon>Arthropoda</taxon>
        <taxon>Crustacea</taxon>
        <taxon>Branchiopoda</taxon>
        <taxon>Diplostraca</taxon>
        <taxon>Cladocera</taxon>
        <taxon>Anomopoda</taxon>
        <taxon>Daphniidae</taxon>
        <taxon>Daphnia</taxon>
        <taxon>Daphnia similis group</taxon>
    </lineage>
</organism>
<keyword evidence="8" id="KW-0732">Signal</keyword>
<accession>A0AAD5L3Y3</accession>
<keyword evidence="5 7" id="KW-0472">Membrane</keyword>
<name>A0AAD5L3Y3_9CRUS</name>
<dbReference type="CDD" id="cd00063">
    <property type="entry name" value="FN3"/>
    <property type="match status" value="1"/>
</dbReference>
<dbReference type="EMBL" id="WJBH02000007">
    <property type="protein sequence ID" value="KAI9555745.1"/>
    <property type="molecule type" value="Genomic_DNA"/>
</dbReference>
<dbReference type="InterPro" id="IPR036116">
    <property type="entry name" value="FN3_sf"/>
</dbReference>
<dbReference type="Pfam" id="PF07679">
    <property type="entry name" value="I-set"/>
    <property type="match status" value="1"/>
</dbReference>
<keyword evidence="4 7" id="KW-1133">Transmembrane helix</keyword>
<dbReference type="PROSITE" id="PS50835">
    <property type="entry name" value="IG_LIKE"/>
    <property type="match status" value="5"/>
</dbReference>
<feature type="domain" description="Ig-like" evidence="9">
    <location>
        <begin position="34"/>
        <end position="166"/>
    </location>
</feature>
<feature type="domain" description="Fibronectin type-III" evidence="10">
    <location>
        <begin position="604"/>
        <end position="698"/>
    </location>
</feature>
<keyword evidence="3" id="KW-0677">Repeat</keyword>
<evidence type="ECO:0008006" key="13">
    <source>
        <dbReference type="Google" id="ProtNLM"/>
    </source>
</evidence>
<proteinExistence type="predicted"/>
<reference evidence="11 12" key="1">
    <citation type="submission" date="2022-05" db="EMBL/GenBank/DDBJ databases">
        <title>A multi-omics perspective on studying reproductive biology in Daphnia sinensis.</title>
        <authorList>
            <person name="Jia J."/>
        </authorList>
    </citation>
    <scope>NUCLEOTIDE SEQUENCE [LARGE SCALE GENOMIC DNA]</scope>
    <source>
        <strain evidence="11 12">WSL</strain>
    </source>
</reference>
<dbReference type="InterPro" id="IPR013783">
    <property type="entry name" value="Ig-like_fold"/>
</dbReference>
<dbReference type="InterPro" id="IPR013106">
    <property type="entry name" value="Ig_V-set"/>
</dbReference>
<evidence type="ECO:0000256" key="8">
    <source>
        <dbReference type="SAM" id="SignalP"/>
    </source>
</evidence>
<comment type="caution">
    <text evidence="11">The sequence shown here is derived from an EMBL/GenBank/DDBJ whole genome shotgun (WGS) entry which is preliminary data.</text>
</comment>
<dbReference type="AlphaFoldDB" id="A0AAD5L3Y3"/>
<dbReference type="InterPro" id="IPR013098">
    <property type="entry name" value="Ig_I-set"/>
</dbReference>
<evidence type="ECO:0000313" key="11">
    <source>
        <dbReference type="EMBL" id="KAI9555745.1"/>
    </source>
</evidence>
<dbReference type="Proteomes" id="UP000820818">
    <property type="component" value="Linkage Group LG7"/>
</dbReference>
<dbReference type="InterPro" id="IPR036179">
    <property type="entry name" value="Ig-like_dom_sf"/>
</dbReference>
<dbReference type="GO" id="GO:0030154">
    <property type="term" value="P:cell differentiation"/>
    <property type="evidence" value="ECO:0007669"/>
    <property type="project" value="UniProtKB-ARBA"/>
</dbReference>
<comment type="subcellular location">
    <subcellularLocation>
        <location evidence="1">Membrane</location>
        <topology evidence="1">Single-pass membrane protein</topology>
    </subcellularLocation>
</comment>
<evidence type="ECO:0000256" key="4">
    <source>
        <dbReference type="ARBA" id="ARBA00022989"/>
    </source>
</evidence>
<dbReference type="GO" id="GO:0016020">
    <property type="term" value="C:membrane"/>
    <property type="evidence" value="ECO:0007669"/>
    <property type="project" value="UniProtKB-SubCell"/>
</dbReference>
<keyword evidence="12" id="KW-1185">Reference proteome</keyword>
<dbReference type="SUPFAM" id="SSF48726">
    <property type="entry name" value="Immunoglobulin"/>
    <property type="match status" value="5"/>
</dbReference>
<dbReference type="GO" id="GO:0009653">
    <property type="term" value="P:anatomical structure morphogenesis"/>
    <property type="evidence" value="ECO:0007669"/>
    <property type="project" value="UniProtKB-ARBA"/>
</dbReference>
<evidence type="ECO:0000259" key="9">
    <source>
        <dbReference type="PROSITE" id="PS50835"/>
    </source>
</evidence>
<evidence type="ECO:0000256" key="5">
    <source>
        <dbReference type="ARBA" id="ARBA00023136"/>
    </source>
</evidence>
<dbReference type="InterPro" id="IPR007110">
    <property type="entry name" value="Ig-like_dom"/>
</dbReference>
<dbReference type="InterPro" id="IPR003961">
    <property type="entry name" value="FN3_dom"/>
</dbReference>
<feature type="signal peptide" evidence="8">
    <location>
        <begin position="1"/>
        <end position="28"/>
    </location>
</feature>
<gene>
    <name evidence="11" type="ORF">GHT06_018260</name>
</gene>
<feature type="domain" description="Ig-like" evidence="9">
    <location>
        <begin position="174"/>
        <end position="291"/>
    </location>
</feature>
<protein>
    <recommendedName>
        <fullName evidence="13">Sidestep protein</fullName>
    </recommendedName>
</protein>
<feature type="domain" description="Ig-like" evidence="9">
    <location>
        <begin position="399"/>
        <end position="491"/>
    </location>
</feature>
<dbReference type="Pfam" id="PF07686">
    <property type="entry name" value="V-set"/>
    <property type="match status" value="1"/>
</dbReference>
<dbReference type="InterPro" id="IPR003599">
    <property type="entry name" value="Ig_sub"/>
</dbReference>
<dbReference type="InterPro" id="IPR013162">
    <property type="entry name" value="CD80_C2-set"/>
</dbReference>
<sequence>MQGSGLSPGHLFCFLSLILVFNLNDVSAEQIPRPPTSANEQFLSDSRASVSLGELEVTEGGSAILPCDMSLPSLDDAIYLVVWFLEPNKKPIYTFDARGKPLSMGRRWSEVVSFGLRADFRFALHGQIPSKGHLIINGTTLSDQGIYRCRVDFKNSPARHFRVQLNVTVPPSEPKITDETGREVRSSKFGPLRERQWAVLQCHVTGGKPSPEVEWYSNGKRFASSTGLEMHNGLQLGLLNDQQNDYYPFLQQRTIVREIRIGPLNRSHQDARFTCKASNSVNNAPKTKTVALDIHLPPLKVDISKVETRFVAGEGSEIRCQTFGSRPAASISWCKDDVCLPDSSYKVFDDENGNVTTSLFRANFSKDDHGKPLTCRASNRLLQASAIEDSIRLDVQFAPMATLRLGPTFKADSIKEGDDVYFECAIQANPNVTRLVWKHEDRILVYNASAKIIMSNQSLVLRGLTRQRSGHYKCVGVNARGEGSSNLVLLTVRYSPVCRYPVTNIRGAERGEFQNLSCSVDALPRPLKYRWALNTTRGWKDISTGSSSSAGASPLAILATSSNEEILRFRPELEADFGTLACWAYSELGWQQDPCLFRFFPAGPPESLSNCSVLNQTADSIQVSCSPNDDGGLKQTFQLQAMDVMTGQPQLTLQSDTVAEFWLTDLEPGSTFMLYLYAVNVKGLSQPVVLPVSTLKEAAKRTVPPSTDPFSGRVAGAVAMGTGAGFLLLTTVMVVACLRCRKTRNDATMALTSATVPAGQGQYHQQVQLHSNGINHQSAKSRPAHTNGELVSDKPTESFIAQEDNGAAGFYPRPARTSAAPYVGSKGNCLKLPPDYVATMSGAPESCV</sequence>
<keyword evidence="2 7" id="KW-0812">Transmembrane</keyword>
<evidence type="ECO:0000256" key="3">
    <source>
        <dbReference type="ARBA" id="ARBA00022737"/>
    </source>
</evidence>
<keyword evidence="6" id="KW-1015">Disulfide bond</keyword>
<dbReference type="PROSITE" id="PS50853">
    <property type="entry name" value="FN3"/>
    <property type="match status" value="1"/>
</dbReference>
<dbReference type="PANTHER" id="PTHR23278">
    <property type="entry name" value="SIDESTEP PROTEIN"/>
    <property type="match status" value="1"/>
</dbReference>